<dbReference type="Proteomes" id="UP001500936">
    <property type="component" value="Unassembled WGS sequence"/>
</dbReference>
<organism evidence="2 3">
    <name type="scientific">Nibrella viscosa</name>
    <dbReference type="NCBI Taxonomy" id="1084524"/>
    <lineage>
        <taxon>Bacteria</taxon>
        <taxon>Pseudomonadati</taxon>
        <taxon>Bacteroidota</taxon>
        <taxon>Cytophagia</taxon>
        <taxon>Cytophagales</taxon>
        <taxon>Spirosomataceae</taxon>
        <taxon>Nibrella</taxon>
    </lineage>
</organism>
<feature type="transmembrane region" description="Helical" evidence="1">
    <location>
        <begin position="361"/>
        <end position="378"/>
    </location>
</feature>
<sequence length="578" mass="64044">MKPAIHTPTPSAGRRGGTGLPAAVPILSRPGVGWLLLLLPVVAFGVLWSRYAVNVPKWDDHALRAFLIQLAGEPTPAGKVYQFFRQHNEHRIVYDRLITWLDYQLVGELRFTHLMVVGNLSLLLLLLVLYKVLSRELPGRAGTTRWYAAPVALLLFNLSHWENMFWGMAALQNFTVVAWVLACLYLLAYTPYRPAAFGLAVAATLTSGNGLIVWPVSLAMLIVQAVEGRETRRTVAGWMAGTLVVTVLYFLDYQRPTGNPPAQFGMIQLLKGWFAFNGAAAEAFPLGLPAYPLSILLGGVLTLVSAGIYVFILSRRLTRPRPISPLDYFYGGSVAFLLGTGAIVAWSRVGFGTELLITSRYKIYALTLLAVLYVYFVSRAPHRWRAPVGLAGLGFGTVLAWAAYLSYLDETVMWRRWFLASQFNWSYETNTPPPTRPAGLYQPAFYENCLAQVMQPATAPAIAIDTVFRTGHSIIVQNTSQPATPNPNHEQYVRLWSPQRTYLFSTGPVQNQNWRVLFGLAPVFSAGFQTVIPDMEPAPGVYQLEVITARSGEACQAHPTGRTLRITPSTSTPVEKNW</sequence>
<dbReference type="EMBL" id="BAABHB010000019">
    <property type="protein sequence ID" value="GAA4419711.1"/>
    <property type="molecule type" value="Genomic_DNA"/>
</dbReference>
<feature type="transmembrane region" description="Helical" evidence="1">
    <location>
        <begin position="195"/>
        <end position="223"/>
    </location>
</feature>
<feature type="transmembrane region" description="Helical" evidence="1">
    <location>
        <begin position="32"/>
        <end position="51"/>
    </location>
</feature>
<gene>
    <name evidence="2" type="ORF">GCM10023187_54290</name>
</gene>
<name>A0ABP8KZF2_9BACT</name>
<feature type="transmembrane region" description="Helical" evidence="1">
    <location>
        <begin position="165"/>
        <end position="189"/>
    </location>
</feature>
<protein>
    <submittedName>
        <fullName evidence="2">Uncharacterized protein</fullName>
    </submittedName>
</protein>
<feature type="transmembrane region" description="Helical" evidence="1">
    <location>
        <begin position="390"/>
        <end position="408"/>
    </location>
</feature>
<keyword evidence="1" id="KW-0472">Membrane</keyword>
<evidence type="ECO:0000256" key="1">
    <source>
        <dbReference type="SAM" id="Phobius"/>
    </source>
</evidence>
<feature type="transmembrane region" description="Helical" evidence="1">
    <location>
        <begin position="293"/>
        <end position="314"/>
    </location>
</feature>
<comment type="caution">
    <text evidence="2">The sequence shown here is derived from an EMBL/GenBank/DDBJ whole genome shotgun (WGS) entry which is preliminary data.</text>
</comment>
<feature type="transmembrane region" description="Helical" evidence="1">
    <location>
        <begin position="326"/>
        <end position="349"/>
    </location>
</feature>
<keyword evidence="1" id="KW-0812">Transmembrane</keyword>
<proteinExistence type="predicted"/>
<reference evidence="3" key="1">
    <citation type="journal article" date="2019" name="Int. J. Syst. Evol. Microbiol.">
        <title>The Global Catalogue of Microorganisms (GCM) 10K type strain sequencing project: providing services to taxonomists for standard genome sequencing and annotation.</title>
        <authorList>
            <consortium name="The Broad Institute Genomics Platform"/>
            <consortium name="The Broad Institute Genome Sequencing Center for Infectious Disease"/>
            <person name="Wu L."/>
            <person name="Ma J."/>
        </authorList>
    </citation>
    <scope>NUCLEOTIDE SEQUENCE [LARGE SCALE GENOMIC DNA]</scope>
    <source>
        <strain evidence="3">JCM 17925</strain>
    </source>
</reference>
<keyword evidence="3" id="KW-1185">Reference proteome</keyword>
<dbReference type="RefSeq" id="WP_345271209.1">
    <property type="nucleotide sequence ID" value="NZ_BAABHB010000019.1"/>
</dbReference>
<evidence type="ECO:0000313" key="3">
    <source>
        <dbReference type="Proteomes" id="UP001500936"/>
    </source>
</evidence>
<feature type="transmembrane region" description="Helical" evidence="1">
    <location>
        <begin position="111"/>
        <end position="130"/>
    </location>
</feature>
<accession>A0ABP8KZF2</accession>
<evidence type="ECO:0000313" key="2">
    <source>
        <dbReference type="EMBL" id="GAA4419711.1"/>
    </source>
</evidence>
<keyword evidence="1" id="KW-1133">Transmembrane helix</keyword>
<feature type="transmembrane region" description="Helical" evidence="1">
    <location>
        <begin position="235"/>
        <end position="251"/>
    </location>
</feature>